<evidence type="ECO:0000256" key="1">
    <source>
        <dbReference type="SAM" id="MobiDB-lite"/>
    </source>
</evidence>
<sequence length="167" mass="17549">AAGTGRPAGRAPCHPGPAGAAAAAARSPGAGTERSGRPRPHHRPRHHGRLVDRRPAVQPPLGLRRRRAVAQRRGLPLLTGADPDPQEQLRHEQLCRLRDAGVAVLAAHGQAGGVDARAGPGRRLHQPGLAHLVPLQPCLPVAGGQRGPLRLPQPAVRAMALVHQWIV</sequence>
<feature type="compositionally biased region" description="Low complexity" evidence="1">
    <location>
        <begin position="1"/>
        <end position="31"/>
    </location>
</feature>
<gene>
    <name evidence="2" type="ORF">AVDCRST_MAG76-562</name>
</gene>
<organism evidence="2">
    <name type="scientific">uncultured Acidimicrobiales bacterium</name>
    <dbReference type="NCBI Taxonomy" id="310071"/>
    <lineage>
        <taxon>Bacteria</taxon>
        <taxon>Bacillati</taxon>
        <taxon>Actinomycetota</taxon>
        <taxon>Acidimicrobiia</taxon>
        <taxon>Acidimicrobiales</taxon>
        <taxon>environmental samples</taxon>
    </lineage>
</organism>
<protein>
    <submittedName>
        <fullName evidence="2">Uncharacterized protein</fullName>
    </submittedName>
</protein>
<accession>A0A6J4HD08</accession>
<feature type="non-terminal residue" evidence="2">
    <location>
        <position position="1"/>
    </location>
</feature>
<proteinExistence type="predicted"/>
<feature type="region of interest" description="Disordered" evidence="1">
    <location>
        <begin position="1"/>
        <end position="87"/>
    </location>
</feature>
<name>A0A6J4HD08_9ACTN</name>
<dbReference type="AlphaFoldDB" id="A0A6J4HD08"/>
<evidence type="ECO:0000313" key="2">
    <source>
        <dbReference type="EMBL" id="CAA9219972.1"/>
    </source>
</evidence>
<feature type="non-terminal residue" evidence="2">
    <location>
        <position position="167"/>
    </location>
</feature>
<dbReference type="EMBL" id="CADCSZ010000037">
    <property type="protein sequence ID" value="CAA9219972.1"/>
    <property type="molecule type" value="Genomic_DNA"/>
</dbReference>
<reference evidence="2" key="1">
    <citation type="submission" date="2020-02" db="EMBL/GenBank/DDBJ databases">
        <authorList>
            <person name="Meier V. D."/>
        </authorList>
    </citation>
    <scope>NUCLEOTIDE SEQUENCE</scope>
    <source>
        <strain evidence="2">AVDCRST_MAG76</strain>
    </source>
</reference>
<feature type="compositionally biased region" description="Basic residues" evidence="1">
    <location>
        <begin position="37"/>
        <end position="48"/>
    </location>
</feature>